<evidence type="ECO:0000256" key="1">
    <source>
        <dbReference type="ARBA" id="ARBA00000085"/>
    </source>
</evidence>
<dbReference type="Pfam" id="PF13426">
    <property type="entry name" value="PAS_9"/>
    <property type="match status" value="1"/>
</dbReference>
<dbReference type="CDD" id="cd00082">
    <property type="entry name" value="HisKA"/>
    <property type="match status" value="1"/>
</dbReference>
<keyword evidence="4" id="KW-0808">Transferase</keyword>
<dbReference type="InterPro" id="IPR003594">
    <property type="entry name" value="HATPase_dom"/>
</dbReference>
<dbReference type="SUPFAM" id="SSF55785">
    <property type="entry name" value="PYP-like sensor domain (PAS domain)"/>
    <property type="match status" value="1"/>
</dbReference>
<dbReference type="PANTHER" id="PTHR43065:SF34">
    <property type="entry name" value="SPORULATION KINASE A"/>
    <property type="match status" value="1"/>
</dbReference>
<dbReference type="Gene3D" id="3.30.450.20">
    <property type="entry name" value="PAS domain"/>
    <property type="match status" value="1"/>
</dbReference>
<dbReference type="GO" id="GO:0005524">
    <property type="term" value="F:ATP binding"/>
    <property type="evidence" value="ECO:0007669"/>
    <property type="project" value="UniProtKB-KW"/>
</dbReference>
<keyword evidence="5" id="KW-0547">Nucleotide-binding</keyword>
<evidence type="ECO:0000256" key="5">
    <source>
        <dbReference type="ARBA" id="ARBA00022741"/>
    </source>
</evidence>
<evidence type="ECO:0000256" key="2">
    <source>
        <dbReference type="ARBA" id="ARBA00012438"/>
    </source>
</evidence>
<keyword evidence="6" id="KW-0418">Kinase</keyword>
<dbReference type="AlphaFoldDB" id="A0A0V8J3S2"/>
<proteinExistence type="predicted"/>
<dbReference type="EMBL" id="LNQN01000005">
    <property type="protein sequence ID" value="KSU81774.1"/>
    <property type="molecule type" value="Genomic_DNA"/>
</dbReference>
<dbReference type="PROSITE" id="PS50112">
    <property type="entry name" value="PAS"/>
    <property type="match status" value="1"/>
</dbReference>
<keyword evidence="7" id="KW-0067">ATP-binding</keyword>
<keyword evidence="8" id="KW-0902">Two-component regulatory system</keyword>
<comment type="catalytic activity">
    <reaction evidence="1">
        <text>ATP + protein L-histidine = ADP + protein N-phospho-L-histidine.</text>
        <dbReference type="EC" id="2.7.13.3"/>
    </reaction>
</comment>
<feature type="transmembrane region" description="Helical" evidence="9">
    <location>
        <begin position="43"/>
        <end position="61"/>
    </location>
</feature>
<feature type="transmembrane region" description="Helical" evidence="9">
    <location>
        <begin position="18"/>
        <end position="37"/>
    </location>
</feature>
<dbReference type="InterPro" id="IPR035965">
    <property type="entry name" value="PAS-like_dom_sf"/>
</dbReference>
<dbReference type="NCBIfam" id="TIGR00229">
    <property type="entry name" value="sensory_box"/>
    <property type="match status" value="1"/>
</dbReference>
<dbReference type="Gene3D" id="3.30.565.10">
    <property type="entry name" value="Histidine kinase-like ATPase, C-terminal domain"/>
    <property type="match status" value="1"/>
</dbReference>
<evidence type="ECO:0000256" key="9">
    <source>
        <dbReference type="SAM" id="Phobius"/>
    </source>
</evidence>
<dbReference type="GO" id="GO:0000155">
    <property type="term" value="F:phosphorelay sensor kinase activity"/>
    <property type="evidence" value="ECO:0007669"/>
    <property type="project" value="InterPro"/>
</dbReference>
<evidence type="ECO:0000256" key="7">
    <source>
        <dbReference type="ARBA" id="ARBA00022840"/>
    </source>
</evidence>
<feature type="transmembrane region" description="Helical" evidence="9">
    <location>
        <begin position="68"/>
        <end position="92"/>
    </location>
</feature>
<dbReference type="SUPFAM" id="SSF55874">
    <property type="entry name" value="ATPase domain of HSP90 chaperone/DNA topoisomerase II/histidine kinase"/>
    <property type="match status" value="1"/>
</dbReference>
<dbReference type="PROSITE" id="PS50109">
    <property type="entry name" value="HIS_KIN"/>
    <property type="match status" value="1"/>
</dbReference>
<keyword evidence="3" id="KW-0597">Phosphoprotein</keyword>
<evidence type="ECO:0000313" key="13">
    <source>
        <dbReference type="EMBL" id="KSU81774.1"/>
    </source>
</evidence>
<dbReference type="SUPFAM" id="SSF47384">
    <property type="entry name" value="Homodimeric domain of signal transducing histidine kinase"/>
    <property type="match status" value="1"/>
</dbReference>
<feature type="transmembrane region" description="Helical" evidence="9">
    <location>
        <begin position="141"/>
        <end position="159"/>
    </location>
</feature>
<dbReference type="RefSeq" id="WP_061973345.1">
    <property type="nucleotide sequence ID" value="NZ_FMAV01000003.1"/>
</dbReference>
<evidence type="ECO:0000256" key="3">
    <source>
        <dbReference type="ARBA" id="ARBA00022553"/>
    </source>
</evidence>
<dbReference type="Proteomes" id="UP000054099">
    <property type="component" value="Unassembled WGS sequence"/>
</dbReference>
<evidence type="ECO:0000256" key="8">
    <source>
        <dbReference type="ARBA" id="ARBA00023012"/>
    </source>
</evidence>
<feature type="transmembrane region" description="Helical" evidence="9">
    <location>
        <begin position="112"/>
        <end position="129"/>
    </location>
</feature>
<dbReference type="PANTHER" id="PTHR43065">
    <property type="entry name" value="SENSOR HISTIDINE KINASE"/>
    <property type="match status" value="1"/>
</dbReference>
<dbReference type="PROSITE" id="PS50113">
    <property type="entry name" value="PAC"/>
    <property type="match status" value="1"/>
</dbReference>
<evidence type="ECO:0000259" key="10">
    <source>
        <dbReference type="PROSITE" id="PS50109"/>
    </source>
</evidence>
<dbReference type="CDD" id="cd00130">
    <property type="entry name" value="PAS"/>
    <property type="match status" value="1"/>
</dbReference>
<dbReference type="InterPro" id="IPR004358">
    <property type="entry name" value="Sig_transdc_His_kin-like_C"/>
</dbReference>
<dbReference type="InterPro" id="IPR036890">
    <property type="entry name" value="HATPase_C_sf"/>
</dbReference>
<dbReference type="InterPro" id="IPR003661">
    <property type="entry name" value="HisK_dim/P_dom"/>
</dbReference>
<dbReference type="InterPro" id="IPR036097">
    <property type="entry name" value="HisK_dim/P_sf"/>
</dbReference>
<organism evidence="13 14">
    <name type="scientific">Fictibacillus enclensis</name>
    <dbReference type="NCBI Taxonomy" id="1017270"/>
    <lineage>
        <taxon>Bacteria</taxon>
        <taxon>Bacillati</taxon>
        <taxon>Bacillota</taxon>
        <taxon>Bacilli</taxon>
        <taxon>Bacillales</taxon>
        <taxon>Fictibacillaceae</taxon>
        <taxon>Fictibacillus</taxon>
    </lineage>
</organism>
<keyword evidence="14" id="KW-1185">Reference proteome</keyword>
<comment type="caution">
    <text evidence="13">The sequence shown here is derived from an EMBL/GenBank/DDBJ whole genome shotgun (WGS) entry which is preliminary data.</text>
</comment>
<dbReference type="SMART" id="SM00387">
    <property type="entry name" value="HATPase_c"/>
    <property type="match status" value="1"/>
</dbReference>
<sequence length="528" mass="60238">MNEYRSEQIDVIKGRNHLLYKVLWGFFIVDLLIDFWVDPEIALFMLPLGAVVFGIVTYLAISNRHPVFTMYFTVSSFYFFLFCLLWVQPIMVNYLYIWFCFILSTIYHQYRVIVYAGVLSIAMSSYFFLADRELFANVEDFDLIFIILFFVFVTLFFSLSSQFTETLRLNSEKREKQTASKLTETREYFHSIISQTADAILVQSKNGDVMTVNRAFLELYGWNEEEMRNIPFQHIPATQKTVFNEVLSKIVNGEAVSGYEMVNQKKSGELFPVSVTFSPIRNVDGSIRAIAGIYRDITEAKRTEELIIQSEKLSVIGQLAAGVAHEIRNPLAILSGFVQFMREEKISEEYTGIMLTEINRMNQILEEYMQLAKAKPFTTSELDLTALVKETLVLMEAFASLSNISIHYTMQADNCMIKGDANSLKQVLINLIKNAVEASEQGSKIEVIVKRTNGYATIEVKDEGQGLAHEDLKRLGEPFFTKKETGTGLGLMVSFKIIELHQGEITVTSEPNTGTIFSVMLPELNKNK</sequence>
<keyword evidence="9" id="KW-0472">Membrane</keyword>
<dbReference type="Pfam" id="PF02518">
    <property type="entry name" value="HATPase_c"/>
    <property type="match status" value="1"/>
</dbReference>
<accession>A0A0V8J3S2</accession>
<protein>
    <recommendedName>
        <fullName evidence="2">histidine kinase</fullName>
        <ecNumber evidence="2">2.7.13.3</ecNumber>
    </recommendedName>
</protein>
<dbReference type="Pfam" id="PF00512">
    <property type="entry name" value="HisKA"/>
    <property type="match status" value="1"/>
</dbReference>
<dbReference type="SMART" id="SM00388">
    <property type="entry name" value="HisKA"/>
    <property type="match status" value="1"/>
</dbReference>
<name>A0A0V8J3S2_9BACL</name>
<dbReference type="EC" id="2.7.13.3" evidence="2"/>
<feature type="domain" description="PAS" evidence="11">
    <location>
        <begin position="185"/>
        <end position="254"/>
    </location>
</feature>
<dbReference type="InterPro" id="IPR000014">
    <property type="entry name" value="PAS"/>
</dbReference>
<feature type="domain" description="PAC" evidence="12">
    <location>
        <begin position="257"/>
        <end position="309"/>
    </location>
</feature>
<evidence type="ECO:0000259" key="11">
    <source>
        <dbReference type="PROSITE" id="PS50112"/>
    </source>
</evidence>
<gene>
    <name evidence="13" type="ORF">AS030_15910</name>
</gene>
<dbReference type="InterPro" id="IPR000700">
    <property type="entry name" value="PAS-assoc_C"/>
</dbReference>
<dbReference type="CDD" id="cd00075">
    <property type="entry name" value="HATPase"/>
    <property type="match status" value="1"/>
</dbReference>
<dbReference type="PRINTS" id="PR00344">
    <property type="entry name" value="BCTRLSENSOR"/>
</dbReference>
<feature type="domain" description="Histidine kinase" evidence="10">
    <location>
        <begin position="322"/>
        <end position="525"/>
    </location>
</feature>
<evidence type="ECO:0000313" key="14">
    <source>
        <dbReference type="Proteomes" id="UP000054099"/>
    </source>
</evidence>
<evidence type="ECO:0000259" key="12">
    <source>
        <dbReference type="PROSITE" id="PS50113"/>
    </source>
</evidence>
<evidence type="ECO:0000256" key="4">
    <source>
        <dbReference type="ARBA" id="ARBA00022679"/>
    </source>
</evidence>
<keyword evidence="9" id="KW-1133">Transmembrane helix</keyword>
<dbReference type="Gene3D" id="1.10.287.130">
    <property type="match status" value="1"/>
</dbReference>
<keyword evidence="9" id="KW-0812">Transmembrane</keyword>
<dbReference type="InterPro" id="IPR005467">
    <property type="entry name" value="His_kinase_dom"/>
</dbReference>
<dbReference type="SMART" id="SM00091">
    <property type="entry name" value="PAS"/>
    <property type="match status" value="1"/>
</dbReference>
<reference evidence="13 14" key="1">
    <citation type="journal article" date="2014" name="Antonie Van Leeuwenhoek">
        <title>Fictibacillus enclensis sp. nov., isolated from marine sediment.</title>
        <authorList>
            <person name="Dastager S.G."/>
            <person name="Mawlankar R."/>
            <person name="Srinivasan K."/>
            <person name="Tang S.K."/>
            <person name="Lee J.C."/>
            <person name="Ramana V.V."/>
            <person name="Shouche Y.S."/>
        </authorList>
    </citation>
    <scope>NUCLEOTIDE SEQUENCE [LARGE SCALE GENOMIC DNA]</scope>
    <source>
        <strain evidence="13 14">NIO-1003</strain>
    </source>
</reference>
<evidence type="ECO:0000256" key="6">
    <source>
        <dbReference type="ARBA" id="ARBA00022777"/>
    </source>
</evidence>